<evidence type="ECO:0000313" key="5">
    <source>
        <dbReference type="Proteomes" id="UP000620559"/>
    </source>
</evidence>
<gene>
    <name evidence="4" type="ORF">IQ247_17975</name>
</gene>
<comment type="caution">
    <text evidence="4">The sequence shown here is derived from an EMBL/GenBank/DDBJ whole genome shotgun (WGS) entry which is preliminary data.</text>
</comment>
<feature type="transmembrane region" description="Helical" evidence="2">
    <location>
        <begin position="97"/>
        <end position="115"/>
    </location>
</feature>
<evidence type="ECO:0000259" key="3">
    <source>
        <dbReference type="Pfam" id="PF02719"/>
    </source>
</evidence>
<protein>
    <submittedName>
        <fullName evidence="4">Polysaccharide biosynthesis protein</fullName>
    </submittedName>
</protein>
<feature type="transmembrane region" description="Helical" evidence="2">
    <location>
        <begin position="64"/>
        <end position="85"/>
    </location>
</feature>
<keyword evidence="5" id="KW-1185">Reference proteome</keyword>
<dbReference type="Pfam" id="PF13727">
    <property type="entry name" value="CoA_binding_3"/>
    <property type="match status" value="1"/>
</dbReference>
<dbReference type="SUPFAM" id="SSF51735">
    <property type="entry name" value="NAD(P)-binding Rossmann-fold domains"/>
    <property type="match status" value="2"/>
</dbReference>
<dbReference type="InterPro" id="IPR051203">
    <property type="entry name" value="Polysaccharide_Synthase-Rel"/>
</dbReference>
<dbReference type="RefSeq" id="WP_193922430.1">
    <property type="nucleotide sequence ID" value="NZ_JADEWL010000063.1"/>
</dbReference>
<evidence type="ECO:0000313" key="4">
    <source>
        <dbReference type="EMBL" id="MBE9214532.1"/>
    </source>
</evidence>
<evidence type="ECO:0000256" key="2">
    <source>
        <dbReference type="SAM" id="Phobius"/>
    </source>
</evidence>
<keyword evidence="2" id="KW-1133">Transmembrane helix</keyword>
<accession>A0A8J7F3S8</accession>
<dbReference type="InterPro" id="IPR036291">
    <property type="entry name" value="NAD(P)-bd_dom_sf"/>
</dbReference>
<comment type="similarity">
    <text evidence="1">Belongs to the polysaccharide synthase family.</text>
</comment>
<reference evidence="4" key="1">
    <citation type="submission" date="2020-10" db="EMBL/GenBank/DDBJ databases">
        <authorList>
            <person name="Castelo-Branco R."/>
            <person name="Eusebio N."/>
            <person name="Adriana R."/>
            <person name="Vieira A."/>
            <person name="Brugerolle De Fraissinette N."/>
            <person name="Rezende De Castro R."/>
            <person name="Schneider M.P."/>
            <person name="Vasconcelos V."/>
            <person name="Leao P.N."/>
        </authorList>
    </citation>
    <scope>NUCLEOTIDE SEQUENCE</scope>
    <source>
        <strain evidence="4">LEGE 06105</strain>
    </source>
</reference>
<feature type="transmembrane region" description="Helical" evidence="2">
    <location>
        <begin position="135"/>
        <end position="152"/>
    </location>
</feature>
<dbReference type="Gene3D" id="3.40.50.720">
    <property type="entry name" value="NAD(P)-binding Rossmann-like Domain"/>
    <property type="match status" value="2"/>
</dbReference>
<dbReference type="CDD" id="cd05237">
    <property type="entry name" value="UDP_invert_4-6DH_SDR_e"/>
    <property type="match status" value="1"/>
</dbReference>
<dbReference type="EMBL" id="JADEWL010000063">
    <property type="protein sequence ID" value="MBE9214532.1"/>
    <property type="molecule type" value="Genomic_DNA"/>
</dbReference>
<name>A0A8J7F3S8_9CYAN</name>
<dbReference type="Pfam" id="PF02719">
    <property type="entry name" value="Polysacc_synt_2"/>
    <property type="match status" value="1"/>
</dbReference>
<feature type="domain" description="Polysaccharide biosynthesis protein CapD-like" evidence="3">
    <location>
        <begin position="314"/>
        <end position="608"/>
    </location>
</feature>
<dbReference type="AlphaFoldDB" id="A0A8J7F3S8"/>
<keyword evidence="2" id="KW-0812">Transmembrane</keyword>
<dbReference type="PANTHER" id="PTHR43318:SF1">
    <property type="entry name" value="POLYSACCHARIDE BIOSYNTHESIS PROTEIN EPSC-RELATED"/>
    <property type="match status" value="1"/>
</dbReference>
<dbReference type="InterPro" id="IPR003869">
    <property type="entry name" value="Polysac_CapD-like"/>
</dbReference>
<dbReference type="PANTHER" id="PTHR43318">
    <property type="entry name" value="UDP-N-ACETYLGLUCOSAMINE 4,6-DEHYDRATASE"/>
    <property type="match status" value="1"/>
</dbReference>
<feature type="transmembrane region" description="Helical" evidence="2">
    <location>
        <begin position="31"/>
        <end position="49"/>
    </location>
</feature>
<dbReference type="Proteomes" id="UP000620559">
    <property type="component" value="Unassembled WGS sequence"/>
</dbReference>
<keyword evidence="2" id="KW-0472">Membrane</keyword>
<sequence length="685" mass="76640">MNSLFMVSHWLIDKSTKILLSKLLKLRNRHLLIFDVTVFAITPLLALILRLDGDLALQSYISDLVKATLLFLTVKIGVLYSFGFYRRYWRYASVEELTYVAMLILAAVVIQTLLFDVVNFTLPWTVDRLPRSLPFIDGLLSIIFIGALRFSVRVVERVRHSRTAFTPGFPHQRERVLIVGAGSAGVSLVQEMQRSLEFCPVAFIDDDRSKLNARIRGIYVVGDRHAIPEVLQPLRVDKVIIAIPSVAGEVIREIVDICKSAGVQTCTLPGIHEILNGKVRLDSIRDVRIEDLLRREPVQTEIEKVAQFLKGKRVLITGAGGSIGSELCRQICLCHPKEIMLVGHGENSVFNIQQELNQLVQELKNYSKTQEHATVVLGFIADIRFKDRLRHAFDKFQPDVIFHAAAHKHVPLMELNSPEAISNNVIGTKNLLDEALRCNVKHFVMISTDKAVNPTNVMGASKRVAEMLVLQAAKESGNSYLAVRFGNVLGSRGSVVPTFKKQIAAGGPVTVTHPDICRYFMTIPEAVQLVLQAAVLGRGGEVLMLNMGEPVKIVDLASELIRLSGYKVNQDIDIVFTGLRPGEKLFEELFIEGEVYDPTEHEKLFMVKNSSRIIPNNLKISVEALRQAADKNDTNTIMYLLEQLVPGYKPKYLENRGQKYSLTNSNSVTNNTNETTQIKVEPKSA</sequence>
<organism evidence="4 5">
    <name type="scientific">Plectonema cf. radiosum LEGE 06105</name>
    <dbReference type="NCBI Taxonomy" id="945769"/>
    <lineage>
        <taxon>Bacteria</taxon>
        <taxon>Bacillati</taxon>
        <taxon>Cyanobacteriota</taxon>
        <taxon>Cyanophyceae</taxon>
        <taxon>Oscillatoriophycideae</taxon>
        <taxon>Oscillatoriales</taxon>
        <taxon>Microcoleaceae</taxon>
        <taxon>Plectonema</taxon>
    </lineage>
</organism>
<evidence type="ECO:0000256" key="1">
    <source>
        <dbReference type="ARBA" id="ARBA00007430"/>
    </source>
</evidence>
<proteinExistence type="inferred from homology"/>